<accession>N1PID9</accession>
<reference evidence="2 3" key="2">
    <citation type="journal article" date="2012" name="PLoS Pathog.">
        <title>Diverse lifestyles and strategies of plant pathogenesis encoded in the genomes of eighteen Dothideomycetes fungi.</title>
        <authorList>
            <person name="Ohm R.A."/>
            <person name="Feau N."/>
            <person name="Henrissat B."/>
            <person name="Schoch C.L."/>
            <person name="Horwitz B.A."/>
            <person name="Barry K.W."/>
            <person name="Condon B.J."/>
            <person name="Copeland A.C."/>
            <person name="Dhillon B."/>
            <person name="Glaser F."/>
            <person name="Hesse C.N."/>
            <person name="Kosti I."/>
            <person name="LaButti K."/>
            <person name="Lindquist E.A."/>
            <person name="Lucas S."/>
            <person name="Salamov A.A."/>
            <person name="Bradshaw R.E."/>
            <person name="Ciuffetti L."/>
            <person name="Hamelin R.C."/>
            <person name="Kema G.H.J."/>
            <person name="Lawrence C."/>
            <person name="Scott J.A."/>
            <person name="Spatafora J.W."/>
            <person name="Turgeon B.G."/>
            <person name="de Wit P.J.G.M."/>
            <person name="Zhong S."/>
            <person name="Goodwin S.B."/>
            <person name="Grigoriev I.V."/>
        </authorList>
    </citation>
    <scope>NUCLEOTIDE SEQUENCE [LARGE SCALE GENOMIC DNA]</scope>
    <source>
        <strain evidence="3">NZE10 / CBS 128990</strain>
    </source>
</reference>
<feature type="region of interest" description="Disordered" evidence="1">
    <location>
        <begin position="25"/>
        <end position="46"/>
    </location>
</feature>
<proteinExistence type="predicted"/>
<dbReference type="Proteomes" id="UP000016933">
    <property type="component" value="Unassembled WGS sequence"/>
</dbReference>
<name>N1PID9_DOTSN</name>
<evidence type="ECO:0000313" key="2">
    <source>
        <dbReference type="EMBL" id="EME41300.1"/>
    </source>
</evidence>
<sequence>MHFANTHPKAAPVLIGDQSPMLFASTIDIPPTTSDTGSLRSPPQAPQLNPLITPAYILSSAPSTASATRCSLSSPKSS</sequence>
<evidence type="ECO:0000313" key="3">
    <source>
        <dbReference type="Proteomes" id="UP000016933"/>
    </source>
</evidence>
<protein>
    <submittedName>
        <fullName evidence="2">Uncharacterized protein</fullName>
    </submittedName>
</protein>
<keyword evidence="3" id="KW-1185">Reference proteome</keyword>
<feature type="compositionally biased region" description="Polar residues" evidence="1">
    <location>
        <begin position="31"/>
        <end position="41"/>
    </location>
</feature>
<reference evidence="3" key="1">
    <citation type="journal article" date="2012" name="PLoS Genet.">
        <title>The genomes of the fungal plant pathogens Cladosporium fulvum and Dothistroma septosporum reveal adaptation to different hosts and lifestyles but also signatures of common ancestry.</title>
        <authorList>
            <person name="de Wit P.J.G.M."/>
            <person name="van der Burgt A."/>
            <person name="Oekmen B."/>
            <person name="Stergiopoulos I."/>
            <person name="Abd-Elsalam K.A."/>
            <person name="Aerts A.L."/>
            <person name="Bahkali A.H."/>
            <person name="Beenen H.G."/>
            <person name="Chettri P."/>
            <person name="Cox M.P."/>
            <person name="Datema E."/>
            <person name="de Vries R.P."/>
            <person name="Dhillon B."/>
            <person name="Ganley A.R."/>
            <person name="Griffiths S.A."/>
            <person name="Guo Y."/>
            <person name="Hamelin R.C."/>
            <person name="Henrissat B."/>
            <person name="Kabir M.S."/>
            <person name="Jashni M.K."/>
            <person name="Kema G."/>
            <person name="Klaubauf S."/>
            <person name="Lapidus A."/>
            <person name="Levasseur A."/>
            <person name="Lindquist E."/>
            <person name="Mehrabi R."/>
            <person name="Ohm R.A."/>
            <person name="Owen T.J."/>
            <person name="Salamov A."/>
            <person name="Schwelm A."/>
            <person name="Schijlen E."/>
            <person name="Sun H."/>
            <person name="van den Burg H.A."/>
            <person name="van Ham R.C.H.J."/>
            <person name="Zhang S."/>
            <person name="Goodwin S.B."/>
            <person name="Grigoriev I.V."/>
            <person name="Collemare J."/>
            <person name="Bradshaw R.E."/>
        </authorList>
    </citation>
    <scope>NUCLEOTIDE SEQUENCE [LARGE SCALE GENOMIC DNA]</scope>
    <source>
        <strain evidence="3">NZE10 / CBS 128990</strain>
    </source>
</reference>
<organism evidence="2 3">
    <name type="scientific">Dothistroma septosporum (strain NZE10 / CBS 128990)</name>
    <name type="common">Red band needle blight fungus</name>
    <name type="synonym">Mycosphaerella pini</name>
    <dbReference type="NCBI Taxonomy" id="675120"/>
    <lineage>
        <taxon>Eukaryota</taxon>
        <taxon>Fungi</taxon>
        <taxon>Dikarya</taxon>
        <taxon>Ascomycota</taxon>
        <taxon>Pezizomycotina</taxon>
        <taxon>Dothideomycetes</taxon>
        <taxon>Dothideomycetidae</taxon>
        <taxon>Mycosphaerellales</taxon>
        <taxon>Mycosphaerellaceae</taxon>
        <taxon>Dothistroma</taxon>
    </lineage>
</organism>
<dbReference type="AlphaFoldDB" id="N1PID9"/>
<gene>
    <name evidence="2" type="ORF">DOTSEDRAFT_73643</name>
</gene>
<dbReference type="EMBL" id="KB446542">
    <property type="protein sequence ID" value="EME41300.1"/>
    <property type="molecule type" value="Genomic_DNA"/>
</dbReference>
<evidence type="ECO:0000256" key="1">
    <source>
        <dbReference type="SAM" id="MobiDB-lite"/>
    </source>
</evidence>
<dbReference type="HOGENOM" id="CLU_2622013_0_0_1"/>